<organism evidence="2 3">
    <name type="scientific">Massilia violaceinigra</name>
    <dbReference type="NCBI Taxonomy" id="2045208"/>
    <lineage>
        <taxon>Bacteria</taxon>
        <taxon>Pseudomonadati</taxon>
        <taxon>Pseudomonadota</taxon>
        <taxon>Betaproteobacteria</taxon>
        <taxon>Burkholderiales</taxon>
        <taxon>Oxalobacteraceae</taxon>
        <taxon>Telluria group</taxon>
        <taxon>Massilia</taxon>
    </lineage>
</organism>
<dbReference type="Pfam" id="PF00903">
    <property type="entry name" value="Glyoxalase"/>
    <property type="match status" value="1"/>
</dbReference>
<dbReference type="EMBL" id="CP024608">
    <property type="protein sequence ID" value="ATQ74532.1"/>
    <property type="molecule type" value="Genomic_DNA"/>
</dbReference>
<dbReference type="SUPFAM" id="SSF54593">
    <property type="entry name" value="Glyoxalase/Bleomycin resistance protein/Dihydroxybiphenyl dioxygenase"/>
    <property type="match status" value="1"/>
</dbReference>
<dbReference type="PANTHER" id="PTHR34109">
    <property type="entry name" value="BNAUNNG04460D PROTEIN-RELATED"/>
    <property type="match status" value="1"/>
</dbReference>
<dbReference type="KEGG" id="mass:CR152_08375"/>
<reference evidence="2" key="1">
    <citation type="submission" date="2017-10" db="EMBL/GenBank/DDBJ databases">
        <title>Massilia psychrophilum sp. nov., a novel purple-pigmented bacterium isolated from Tianshan glacier, Xinjiang Municipality, China.</title>
        <authorList>
            <person name="Wang H."/>
        </authorList>
    </citation>
    <scope>NUCLEOTIDE SEQUENCE [LARGE SCALE GENOMIC DNA]</scope>
    <source>
        <strain evidence="2">B2</strain>
    </source>
</reference>
<dbReference type="Gene3D" id="3.30.720.120">
    <property type="match status" value="1"/>
</dbReference>
<proteinExistence type="predicted"/>
<dbReference type="PROSITE" id="PS51819">
    <property type="entry name" value="VOC"/>
    <property type="match status" value="1"/>
</dbReference>
<evidence type="ECO:0000313" key="3">
    <source>
        <dbReference type="Proteomes" id="UP000229897"/>
    </source>
</evidence>
<accession>A0A2D2DHS2</accession>
<dbReference type="InterPro" id="IPR004360">
    <property type="entry name" value="Glyas_Fos-R_dOase_dom"/>
</dbReference>
<name>A0A2D2DHS2_9BURK</name>
<protein>
    <submittedName>
        <fullName evidence="2">Glyoxalase</fullName>
    </submittedName>
</protein>
<evidence type="ECO:0000259" key="1">
    <source>
        <dbReference type="PROSITE" id="PS51819"/>
    </source>
</evidence>
<gene>
    <name evidence="2" type="ORF">CR152_08375</name>
</gene>
<dbReference type="RefSeq" id="WP_099874510.1">
    <property type="nucleotide sequence ID" value="NZ_CP024608.1"/>
</dbReference>
<dbReference type="Proteomes" id="UP000229897">
    <property type="component" value="Chromosome"/>
</dbReference>
<dbReference type="OrthoDB" id="9806868at2"/>
<dbReference type="InterPro" id="IPR037523">
    <property type="entry name" value="VOC_core"/>
</dbReference>
<dbReference type="PANTHER" id="PTHR34109:SF1">
    <property type="entry name" value="VOC DOMAIN-CONTAINING PROTEIN"/>
    <property type="match status" value="1"/>
</dbReference>
<feature type="domain" description="VOC" evidence="1">
    <location>
        <begin position="9"/>
        <end position="139"/>
    </location>
</feature>
<dbReference type="CDD" id="cd08355">
    <property type="entry name" value="TioX_like"/>
    <property type="match status" value="1"/>
</dbReference>
<dbReference type="AlphaFoldDB" id="A0A2D2DHS2"/>
<dbReference type="Gene3D" id="3.30.720.110">
    <property type="match status" value="1"/>
</dbReference>
<keyword evidence="3" id="KW-1185">Reference proteome</keyword>
<sequence>MSSTPKQTRANIIPCLRYRNAPAAIDWLCSTFGFEKQLVVPGENDTILHAQLSFGNGMVMLGSTSAIDSEYSKLMKQPDEIGGAQTQTICVVVTDADAVYDRAISARAQIVMDIKDEDYGGRSFTCRDLEGHVWTFGTYDPFE</sequence>
<dbReference type="InterPro" id="IPR029068">
    <property type="entry name" value="Glyas_Bleomycin-R_OHBP_Dase"/>
</dbReference>
<evidence type="ECO:0000313" key="2">
    <source>
        <dbReference type="EMBL" id="ATQ74532.1"/>
    </source>
</evidence>